<name>A0ABY1BA76_9PSED</name>
<dbReference type="CDD" id="cd08948">
    <property type="entry name" value="5beta-POR_like_SDR_a"/>
    <property type="match status" value="1"/>
</dbReference>
<dbReference type="SUPFAM" id="SSF51735">
    <property type="entry name" value="NAD(P)-binding Rossmann-fold domains"/>
    <property type="match status" value="1"/>
</dbReference>
<feature type="domain" description="PRISE-like Rossmann-fold" evidence="1">
    <location>
        <begin position="65"/>
        <end position="353"/>
    </location>
</feature>
<dbReference type="Pfam" id="PF22917">
    <property type="entry name" value="PRISE"/>
    <property type="match status" value="1"/>
</dbReference>
<dbReference type="Gene3D" id="3.40.50.720">
    <property type="entry name" value="NAD(P)-binding Rossmann-like Domain"/>
    <property type="match status" value="1"/>
</dbReference>
<organism evidence="2 3">
    <name type="scientific">Pseudomonas cuatrocienegasensis</name>
    <dbReference type="NCBI Taxonomy" id="543360"/>
    <lineage>
        <taxon>Bacteria</taxon>
        <taxon>Pseudomonadati</taxon>
        <taxon>Pseudomonadota</taxon>
        <taxon>Gammaproteobacteria</taxon>
        <taxon>Pseudomonadales</taxon>
        <taxon>Pseudomonadaceae</taxon>
        <taxon>Pseudomonas</taxon>
    </lineage>
</organism>
<dbReference type="InterPro" id="IPR055222">
    <property type="entry name" value="PRISE-like_Rossmann-fold"/>
</dbReference>
<dbReference type="InterPro" id="IPR036291">
    <property type="entry name" value="NAD(P)-bd_dom_sf"/>
</dbReference>
<dbReference type="EMBL" id="FOFP01000005">
    <property type="protein sequence ID" value="SEQ36337.1"/>
    <property type="molecule type" value="Genomic_DNA"/>
</dbReference>
<sequence length="353" mass="38650">MTHHALVVGASGIVGSATSRLLADQGWQVTGLARNPKAGENITPLAADLLDPASLASALEGLKPSHVYLTTWARQATETENIRVNAAMIRNLLDALRAAGSVKHVALVTGLKHYLGPFEAYGKGSLPQTPFREEQGRLDVENFYYAQEDEVFAAAKRDGFTWSVHRPHTITGVAVGNAMNMATTLAVYASVCRETGRPFRFPGSAVQWNSLTDMTDACQLAKQLLWASTTPAAANQAFNVVNGDVFRWSWMWQRIANWFGLEAADFDGQPAPLEQQMADDAEVWLKLAAEHGLAEADITRLISPWHTDADLGRPIEVVTDMSKSRKLGFLDYQASDDAFFAVFEHLRAARLIP</sequence>
<evidence type="ECO:0000259" key="1">
    <source>
        <dbReference type="Pfam" id="PF22917"/>
    </source>
</evidence>
<evidence type="ECO:0000313" key="3">
    <source>
        <dbReference type="Proteomes" id="UP000198512"/>
    </source>
</evidence>
<protein>
    <submittedName>
        <fullName evidence="2">Nucleoside-diphosphate-sugar epimerase</fullName>
    </submittedName>
</protein>
<dbReference type="PANTHER" id="PTHR32487">
    <property type="entry name" value="3-OXO-DELTA(4,5)-STEROID 5-BETA-REDUCTASE"/>
    <property type="match status" value="1"/>
</dbReference>
<comment type="caution">
    <text evidence="2">The sequence shown here is derived from an EMBL/GenBank/DDBJ whole genome shotgun (WGS) entry which is preliminary data.</text>
</comment>
<accession>A0ABY1BA76</accession>
<gene>
    <name evidence="2" type="ORF">SAMN05216600_105171</name>
</gene>
<dbReference type="Proteomes" id="UP000198512">
    <property type="component" value="Unassembled WGS sequence"/>
</dbReference>
<dbReference type="PANTHER" id="PTHR32487:SF0">
    <property type="entry name" value="3-OXO-DELTA(4,5)-STEROID 5-BETA-REDUCTASE"/>
    <property type="match status" value="1"/>
</dbReference>
<reference evidence="2 3" key="1">
    <citation type="submission" date="2016-10" db="EMBL/GenBank/DDBJ databases">
        <authorList>
            <person name="Varghese N."/>
            <person name="Submissions S."/>
        </authorList>
    </citation>
    <scope>NUCLEOTIDE SEQUENCE [LARGE SCALE GENOMIC DNA]</scope>
    <source>
        <strain evidence="2 3">CIP 109853</strain>
    </source>
</reference>
<dbReference type="RefSeq" id="WP_069519059.1">
    <property type="nucleotide sequence ID" value="NZ_FOFP01000005.1"/>
</dbReference>
<keyword evidence="3" id="KW-1185">Reference proteome</keyword>
<proteinExistence type="predicted"/>
<evidence type="ECO:0000313" key="2">
    <source>
        <dbReference type="EMBL" id="SEQ36337.1"/>
    </source>
</evidence>